<evidence type="ECO:0000256" key="1">
    <source>
        <dbReference type="ARBA" id="ARBA00004305"/>
    </source>
</evidence>
<feature type="domain" description="FDX-ACB" evidence="14">
    <location>
        <begin position="340"/>
        <end position="433"/>
    </location>
</feature>
<keyword evidence="9" id="KW-0496">Mitochondrion</keyword>
<evidence type="ECO:0000256" key="10">
    <source>
        <dbReference type="ARBA" id="ARBA00023146"/>
    </source>
</evidence>
<name>A0ABM1N472_NICVS</name>
<evidence type="ECO:0000256" key="9">
    <source>
        <dbReference type="ARBA" id="ARBA00023128"/>
    </source>
</evidence>
<dbReference type="PANTHER" id="PTHR11538">
    <property type="entry name" value="PHENYLALANYL-TRNA SYNTHETASE"/>
    <property type="match status" value="1"/>
</dbReference>
<evidence type="ECO:0000256" key="7">
    <source>
        <dbReference type="ARBA" id="ARBA00022917"/>
    </source>
</evidence>
<dbReference type="InterPro" id="IPR006195">
    <property type="entry name" value="aa-tRNA-synth_II"/>
</dbReference>
<protein>
    <recommendedName>
        <fullName evidence="3">phenylalanine--tRNA ligase</fullName>
        <ecNumber evidence="3">6.1.1.20</ecNumber>
    </recommendedName>
    <alternativeName>
        <fullName evidence="11">Phenylalanyl-tRNA synthetase</fullName>
    </alternativeName>
</protein>
<feature type="domain" description="Aminoacyl-transfer RNA synthetases class-II family profile" evidence="13">
    <location>
        <begin position="158"/>
        <end position="343"/>
    </location>
</feature>
<dbReference type="Gene3D" id="3.30.70.380">
    <property type="entry name" value="Ferrodoxin-fold anticodon-binding domain"/>
    <property type="match status" value="1"/>
</dbReference>
<evidence type="ECO:0000256" key="4">
    <source>
        <dbReference type="ARBA" id="ARBA00022598"/>
    </source>
</evidence>
<comment type="subcellular location">
    <subcellularLocation>
        <location evidence="1">Mitochondrion matrix</location>
    </subcellularLocation>
</comment>
<dbReference type="Proteomes" id="UP000695000">
    <property type="component" value="Unplaced"/>
</dbReference>
<dbReference type="InterPro" id="IPR005121">
    <property type="entry name" value="Fdx_antiC-bd"/>
</dbReference>
<evidence type="ECO:0000256" key="12">
    <source>
        <dbReference type="ARBA" id="ARBA00049255"/>
    </source>
</evidence>
<evidence type="ECO:0000313" key="15">
    <source>
        <dbReference type="Proteomes" id="UP000695000"/>
    </source>
</evidence>
<keyword evidence="7" id="KW-0648">Protein biosynthesis</keyword>
<dbReference type="RefSeq" id="XP_017781622.1">
    <property type="nucleotide sequence ID" value="XM_017926133.1"/>
</dbReference>
<comment type="catalytic activity">
    <reaction evidence="12">
        <text>tRNA(Phe) + L-phenylalanine + ATP = L-phenylalanyl-tRNA(Phe) + AMP + diphosphate + H(+)</text>
        <dbReference type="Rhea" id="RHEA:19413"/>
        <dbReference type="Rhea" id="RHEA-COMP:9668"/>
        <dbReference type="Rhea" id="RHEA-COMP:9699"/>
        <dbReference type="ChEBI" id="CHEBI:15378"/>
        <dbReference type="ChEBI" id="CHEBI:30616"/>
        <dbReference type="ChEBI" id="CHEBI:33019"/>
        <dbReference type="ChEBI" id="CHEBI:58095"/>
        <dbReference type="ChEBI" id="CHEBI:78442"/>
        <dbReference type="ChEBI" id="CHEBI:78531"/>
        <dbReference type="ChEBI" id="CHEBI:456215"/>
        <dbReference type="EC" id="6.1.1.20"/>
    </reaction>
</comment>
<organism evidence="15 16">
    <name type="scientific">Nicrophorus vespilloides</name>
    <name type="common">Boreal carrion beetle</name>
    <dbReference type="NCBI Taxonomy" id="110193"/>
    <lineage>
        <taxon>Eukaryota</taxon>
        <taxon>Metazoa</taxon>
        <taxon>Ecdysozoa</taxon>
        <taxon>Arthropoda</taxon>
        <taxon>Hexapoda</taxon>
        <taxon>Insecta</taxon>
        <taxon>Pterygota</taxon>
        <taxon>Neoptera</taxon>
        <taxon>Endopterygota</taxon>
        <taxon>Coleoptera</taxon>
        <taxon>Polyphaga</taxon>
        <taxon>Staphyliniformia</taxon>
        <taxon>Silphidae</taxon>
        <taxon>Nicrophorinae</taxon>
        <taxon>Nicrophorus</taxon>
    </lineage>
</organism>
<comment type="similarity">
    <text evidence="2">Belongs to the class-II aminoacyl-tRNA synthetase family.</text>
</comment>
<dbReference type="EC" id="6.1.1.20" evidence="3"/>
<dbReference type="InterPro" id="IPR045864">
    <property type="entry name" value="aa-tRNA-synth_II/BPL/LPL"/>
</dbReference>
<keyword evidence="15" id="KW-1185">Reference proteome</keyword>
<dbReference type="InterPro" id="IPR002319">
    <property type="entry name" value="Phenylalanyl-tRNA_Synthase"/>
</dbReference>
<keyword evidence="10" id="KW-0030">Aminoacyl-tRNA synthetase</keyword>
<dbReference type="SMART" id="SM00896">
    <property type="entry name" value="FDX-ACB"/>
    <property type="match status" value="1"/>
</dbReference>
<proteinExistence type="inferred from homology"/>
<dbReference type="SUPFAM" id="SSF54991">
    <property type="entry name" value="Anticodon-binding domain of PheRS"/>
    <property type="match status" value="1"/>
</dbReference>
<evidence type="ECO:0000259" key="14">
    <source>
        <dbReference type="PROSITE" id="PS51447"/>
    </source>
</evidence>
<gene>
    <name evidence="16" type="primary">LOC108566323</name>
</gene>
<dbReference type="PROSITE" id="PS51447">
    <property type="entry name" value="FDX_ACB"/>
    <property type="match status" value="1"/>
</dbReference>
<evidence type="ECO:0000256" key="11">
    <source>
        <dbReference type="ARBA" id="ARBA00031194"/>
    </source>
</evidence>
<dbReference type="CDD" id="cd00496">
    <property type="entry name" value="PheRS_alpha_core"/>
    <property type="match status" value="1"/>
</dbReference>
<dbReference type="Pfam" id="PF03147">
    <property type="entry name" value="FDX-ACB"/>
    <property type="match status" value="1"/>
</dbReference>
<dbReference type="Pfam" id="PF01409">
    <property type="entry name" value="tRNA-synt_2d"/>
    <property type="match status" value="2"/>
</dbReference>
<keyword evidence="6" id="KW-0067">ATP-binding</keyword>
<sequence length="433" mass="49939">MLSILRPGASLIYKPTFISRFISNVKVEPQANSGIEVNGNFYLKDEYTNVTPKILSYLNRNLHIQQNHPLCLVRDRIVNYFYKSYKNSRGNPIFSVYDNISPVVSVQQNFDSLLIEPSHPSRTKSDCYYINNNYLLRGHTTAHQSELIQAGLDSFLVIGDVYRRDEIDSTHFPVFHQIDAVRLHTRDQLFKNNDELQLFELGDNVEGGKQTCHTLEAVKLLEHQLKQCLVGLAQSLFGKDVEYRWVETQFPFTCPSWELELKYKDDWLELLGCGIMKQPILTEAGVVDQIGWAFGLGLERVAMKLYQIPDIRLFWSQDSGFLNQFKTATADTNVVYKTVSQFPQCKNDISFWLAENGDFNSNDFYDLVRTVGGDIVEQVNLVDSFVHPKSKQTSHCYRITYRHMEKTLTQEEVNLVHKKIEDEAAEKLGVKIR</sequence>
<evidence type="ECO:0000313" key="16">
    <source>
        <dbReference type="RefSeq" id="XP_017781622.1"/>
    </source>
</evidence>
<dbReference type="PROSITE" id="PS50862">
    <property type="entry name" value="AA_TRNA_LIGASE_II"/>
    <property type="match status" value="1"/>
</dbReference>
<dbReference type="GO" id="GO:0016874">
    <property type="term" value="F:ligase activity"/>
    <property type="evidence" value="ECO:0007669"/>
    <property type="project" value="UniProtKB-KW"/>
</dbReference>
<dbReference type="SUPFAM" id="SSF55681">
    <property type="entry name" value="Class II aaRS and biotin synthetases"/>
    <property type="match status" value="1"/>
</dbReference>
<keyword evidence="4 16" id="KW-0436">Ligase</keyword>
<accession>A0ABM1N472</accession>
<evidence type="ECO:0000256" key="8">
    <source>
        <dbReference type="ARBA" id="ARBA00022946"/>
    </source>
</evidence>
<evidence type="ECO:0000256" key="2">
    <source>
        <dbReference type="ARBA" id="ARBA00008226"/>
    </source>
</evidence>
<dbReference type="InterPro" id="IPR036690">
    <property type="entry name" value="Fdx_antiC-bd_sf"/>
</dbReference>
<keyword evidence="8" id="KW-0809">Transit peptide</keyword>
<evidence type="ECO:0000259" key="13">
    <source>
        <dbReference type="PROSITE" id="PS50862"/>
    </source>
</evidence>
<keyword evidence="5" id="KW-0547">Nucleotide-binding</keyword>
<dbReference type="InterPro" id="IPR004530">
    <property type="entry name" value="Phe-tRNA-synth_IIc_mito"/>
</dbReference>
<dbReference type="NCBIfam" id="TIGR00469">
    <property type="entry name" value="pheS_mito"/>
    <property type="match status" value="1"/>
</dbReference>
<evidence type="ECO:0000256" key="6">
    <source>
        <dbReference type="ARBA" id="ARBA00022840"/>
    </source>
</evidence>
<dbReference type="PANTHER" id="PTHR11538:SF41">
    <property type="entry name" value="PHENYLALANINE--TRNA LIGASE, MITOCHONDRIAL"/>
    <property type="match status" value="1"/>
</dbReference>
<dbReference type="Gene3D" id="3.30.930.10">
    <property type="entry name" value="Bira Bifunctional Protein, Domain 2"/>
    <property type="match status" value="1"/>
</dbReference>
<dbReference type="GeneID" id="108566323"/>
<evidence type="ECO:0000256" key="3">
    <source>
        <dbReference type="ARBA" id="ARBA00012814"/>
    </source>
</evidence>
<evidence type="ECO:0000256" key="5">
    <source>
        <dbReference type="ARBA" id="ARBA00022741"/>
    </source>
</evidence>
<reference evidence="16" key="1">
    <citation type="submission" date="2025-08" db="UniProtKB">
        <authorList>
            <consortium name="RefSeq"/>
        </authorList>
    </citation>
    <scope>IDENTIFICATION</scope>
    <source>
        <tissue evidence="16">Whole Larva</tissue>
    </source>
</reference>